<feature type="repeat" description="PPR" evidence="3">
    <location>
        <begin position="287"/>
        <end position="321"/>
    </location>
</feature>
<dbReference type="Gene3D" id="1.25.40.10">
    <property type="entry name" value="Tetratricopeptide repeat domain"/>
    <property type="match status" value="3"/>
</dbReference>
<feature type="repeat" description="PPR" evidence="3">
    <location>
        <begin position="217"/>
        <end position="251"/>
    </location>
</feature>
<proteinExistence type="inferred from homology"/>
<dbReference type="EMBL" id="JAYKXN010000007">
    <property type="protein sequence ID" value="KAK7272637.1"/>
    <property type="molecule type" value="Genomic_DNA"/>
</dbReference>
<evidence type="ECO:0000256" key="1">
    <source>
        <dbReference type="ARBA" id="ARBA00007626"/>
    </source>
</evidence>
<comment type="similarity">
    <text evidence="1">Belongs to the PPR family. P subfamily.</text>
</comment>
<dbReference type="PANTHER" id="PTHR47941">
    <property type="entry name" value="PENTATRICOPEPTIDE REPEAT-CONTAINING PROTEIN 3, MITOCHONDRIAL"/>
    <property type="match status" value="1"/>
</dbReference>
<evidence type="ECO:0000313" key="5">
    <source>
        <dbReference type="Proteomes" id="UP001359559"/>
    </source>
</evidence>
<accession>A0AAN9F9X4</accession>
<evidence type="ECO:0000256" key="3">
    <source>
        <dbReference type="PROSITE-ProRule" id="PRU00708"/>
    </source>
</evidence>
<name>A0AAN9F9X4_CLITE</name>
<evidence type="ECO:0000256" key="2">
    <source>
        <dbReference type="ARBA" id="ARBA00022737"/>
    </source>
</evidence>
<organism evidence="4 5">
    <name type="scientific">Clitoria ternatea</name>
    <name type="common">Butterfly pea</name>
    <dbReference type="NCBI Taxonomy" id="43366"/>
    <lineage>
        <taxon>Eukaryota</taxon>
        <taxon>Viridiplantae</taxon>
        <taxon>Streptophyta</taxon>
        <taxon>Embryophyta</taxon>
        <taxon>Tracheophyta</taxon>
        <taxon>Spermatophyta</taxon>
        <taxon>Magnoliopsida</taxon>
        <taxon>eudicotyledons</taxon>
        <taxon>Gunneridae</taxon>
        <taxon>Pentapetalae</taxon>
        <taxon>rosids</taxon>
        <taxon>fabids</taxon>
        <taxon>Fabales</taxon>
        <taxon>Fabaceae</taxon>
        <taxon>Papilionoideae</taxon>
        <taxon>50 kb inversion clade</taxon>
        <taxon>NPAAA clade</taxon>
        <taxon>indigoferoid/millettioid clade</taxon>
        <taxon>Phaseoleae</taxon>
        <taxon>Clitoria</taxon>
    </lineage>
</organism>
<dbReference type="InterPro" id="IPR011990">
    <property type="entry name" value="TPR-like_helical_dom_sf"/>
</dbReference>
<feature type="repeat" description="PPR" evidence="3">
    <location>
        <begin position="322"/>
        <end position="356"/>
    </location>
</feature>
<dbReference type="Pfam" id="PF01535">
    <property type="entry name" value="PPR"/>
    <property type="match status" value="1"/>
</dbReference>
<comment type="caution">
    <text evidence="4">The sequence shown here is derived from an EMBL/GenBank/DDBJ whole genome shotgun (WGS) entry which is preliminary data.</text>
</comment>
<gene>
    <name evidence="4" type="ORF">RJT34_29358</name>
</gene>
<dbReference type="Proteomes" id="UP001359559">
    <property type="component" value="Unassembled WGS sequence"/>
</dbReference>
<feature type="repeat" description="PPR" evidence="3">
    <location>
        <begin position="182"/>
        <end position="216"/>
    </location>
</feature>
<sequence length="382" mass="43191">MKMIPRGLAVVLRNAPSKQLQFSSIPNNRDNVILTRLKHKDWLTPKEATKLLNSLTHPSSSLTFFHLYSSRKDFNPTEPFCTLLLSKLAQSKHLLEIHTLLQTLKPRRFSDNFFFTLIKTYAHVFNRIDLALHTLFQMPSFYQCLPSSRTFNFVLNLLVVSKLYDVAHGVYRSAPKLGVGLDACSMNILIKGLCSRGELDAAFRVFDEFPRLGFEPNERTYTTLMKGLCEAGRVEEAFGLLERMERDGVGVDAVVFNVLIGGLRKQGRVEEGKGVLERMVRRGCYPNEGSYNEVLCALVDVKRFCEAKEVVVQMGLEGFLPSFVGYKGLVLGFCEKGLVGDVDWVVRDMVRHGFVPRMGMWKQIVKCVVLDGCVCFDGVLED</sequence>
<evidence type="ECO:0000313" key="4">
    <source>
        <dbReference type="EMBL" id="KAK7272637.1"/>
    </source>
</evidence>
<keyword evidence="5" id="KW-1185">Reference proteome</keyword>
<keyword evidence="2" id="KW-0677">Repeat</keyword>
<dbReference type="NCBIfam" id="TIGR00756">
    <property type="entry name" value="PPR"/>
    <property type="match status" value="3"/>
</dbReference>
<dbReference type="Pfam" id="PF13041">
    <property type="entry name" value="PPR_2"/>
    <property type="match status" value="2"/>
</dbReference>
<dbReference type="PROSITE" id="PS51375">
    <property type="entry name" value="PPR"/>
    <property type="match status" value="5"/>
</dbReference>
<evidence type="ECO:0008006" key="6">
    <source>
        <dbReference type="Google" id="ProtNLM"/>
    </source>
</evidence>
<feature type="repeat" description="PPR" evidence="3">
    <location>
        <begin position="252"/>
        <end position="286"/>
    </location>
</feature>
<reference evidence="4 5" key="1">
    <citation type="submission" date="2024-01" db="EMBL/GenBank/DDBJ databases">
        <title>The genomes of 5 underutilized Papilionoideae crops provide insights into root nodulation and disease resistance.</title>
        <authorList>
            <person name="Yuan L."/>
        </authorList>
    </citation>
    <scope>NUCLEOTIDE SEQUENCE [LARGE SCALE GENOMIC DNA]</scope>
    <source>
        <strain evidence="4">LY-2023</strain>
        <tissue evidence="4">Leaf</tissue>
    </source>
</reference>
<protein>
    <recommendedName>
        <fullName evidence="6">Pentatricopeptide repeat-containing protein</fullName>
    </recommendedName>
</protein>
<dbReference type="InterPro" id="IPR002885">
    <property type="entry name" value="PPR_rpt"/>
</dbReference>
<dbReference type="AlphaFoldDB" id="A0AAN9F9X4"/>